<feature type="transmembrane region" description="Helical" evidence="2">
    <location>
        <begin position="42"/>
        <end position="63"/>
    </location>
</feature>
<dbReference type="Proteomes" id="UP001595699">
    <property type="component" value="Unassembled WGS sequence"/>
</dbReference>
<keyword evidence="2" id="KW-1133">Transmembrane helix</keyword>
<keyword evidence="2" id="KW-0812">Transmembrane</keyword>
<gene>
    <name evidence="3" type="ORF">ACFOUW_03545</name>
</gene>
<proteinExistence type="predicted"/>
<evidence type="ECO:0000256" key="1">
    <source>
        <dbReference type="SAM" id="MobiDB-lite"/>
    </source>
</evidence>
<accession>A0ABV7Y3Q8</accession>
<name>A0ABV7Y3Q8_9ACTN</name>
<sequence length="371" mass="39875">MTTPVENDLRAELARRADTVPVRSDPYGLVTARVATSRRRRLIATAVTAALVLLAGILSAPVVTKLTGPDVSPVESPATWPARGELADDPGVRAYLSRLYKDDAEDLQILFAGDVADRRYVIVRSVGDPAILALISPAGTYADKPSGGIVNGVPGQTAWAFVDRRKADGPTTVFLVAAPGMETAEYSAAPIVDEDGRMVRDWERMEREDDGVFLAQSRSDPSWLFRTRAAKDGQVEVDVDADFPMSRAPVPSARLMALAADAAPEQDLPKLADALLQLERQHLGVGAITTVSVRWRDQKTPTDLYAGIALDVTGGGSVELVVKDDGNFFEARPVARGQAWKQTPAPGTYPRDAPKPSDVLDVPSTVGERLR</sequence>
<evidence type="ECO:0000313" key="3">
    <source>
        <dbReference type="EMBL" id="MFC3759898.1"/>
    </source>
</evidence>
<keyword evidence="4" id="KW-1185">Reference proteome</keyword>
<evidence type="ECO:0008006" key="5">
    <source>
        <dbReference type="Google" id="ProtNLM"/>
    </source>
</evidence>
<evidence type="ECO:0000256" key="2">
    <source>
        <dbReference type="SAM" id="Phobius"/>
    </source>
</evidence>
<evidence type="ECO:0000313" key="4">
    <source>
        <dbReference type="Proteomes" id="UP001595699"/>
    </source>
</evidence>
<dbReference type="RefSeq" id="WP_205120268.1">
    <property type="nucleotide sequence ID" value="NZ_JAFBCM010000001.1"/>
</dbReference>
<keyword evidence="2" id="KW-0472">Membrane</keyword>
<dbReference type="EMBL" id="JBHRZH010000004">
    <property type="protein sequence ID" value="MFC3759898.1"/>
    <property type="molecule type" value="Genomic_DNA"/>
</dbReference>
<feature type="region of interest" description="Disordered" evidence="1">
    <location>
        <begin position="339"/>
        <end position="371"/>
    </location>
</feature>
<comment type="caution">
    <text evidence="3">The sequence shown here is derived from an EMBL/GenBank/DDBJ whole genome shotgun (WGS) entry which is preliminary data.</text>
</comment>
<protein>
    <recommendedName>
        <fullName evidence="5">DUF4340 domain-containing protein</fullName>
    </recommendedName>
</protein>
<reference evidence="4" key="1">
    <citation type="journal article" date="2019" name="Int. J. Syst. Evol. Microbiol.">
        <title>The Global Catalogue of Microorganisms (GCM) 10K type strain sequencing project: providing services to taxonomists for standard genome sequencing and annotation.</title>
        <authorList>
            <consortium name="The Broad Institute Genomics Platform"/>
            <consortium name="The Broad Institute Genome Sequencing Center for Infectious Disease"/>
            <person name="Wu L."/>
            <person name="Ma J."/>
        </authorList>
    </citation>
    <scope>NUCLEOTIDE SEQUENCE [LARGE SCALE GENOMIC DNA]</scope>
    <source>
        <strain evidence="4">CGMCC 4.7241</strain>
    </source>
</reference>
<organism evidence="3 4">
    <name type="scientific">Tenggerimyces flavus</name>
    <dbReference type="NCBI Taxonomy" id="1708749"/>
    <lineage>
        <taxon>Bacteria</taxon>
        <taxon>Bacillati</taxon>
        <taxon>Actinomycetota</taxon>
        <taxon>Actinomycetes</taxon>
        <taxon>Propionibacteriales</taxon>
        <taxon>Nocardioidaceae</taxon>
        <taxon>Tenggerimyces</taxon>
    </lineage>
</organism>